<dbReference type="GO" id="GO:0003735">
    <property type="term" value="F:structural constituent of ribosome"/>
    <property type="evidence" value="ECO:0007669"/>
    <property type="project" value="TreeGrafter"/>
</dbReference>
<dbReference type="OrthoDB" id="10052321at2759"/>
<keyword evidence="2" id="KW-0687">Ribonucleoprotein</keyword>
<dbReference type="Proteomes" id="UP000644660">
    <property type="component" value="Unassembled WGS sequence"/>
</dbReference>
<comment type="caution">
    <text evidence="2">The sequence shown here is derived from an EMBL/GenBank/DDBJ whole genome shotgun (WGS) entry which is preliminary data.</text>
</comment>
<reference evidence="2 3" key="1">
    <citation type="submission" date="2020-05" db="EMBL/GenBank/DDBJ databases">
        <authorList>
            <person name="Casaregola S."/>
            <person name="Devillers H."/>
            <person name="Grondin C."/>
        </authorList>
    </citation>
    <scope>NUCLEOTIDE SEQUENCE [LARGE SCALE GENOMIC DNA]</scope>
    <source>
        <strain evidence="2 3">CLIB 1767</strain>
    </source>
</reference>
<keyword evidence="3" id="KW-1185">Reference proteome</keyword>
<dbReference type="AlphaFoldDB" id="A0A8H2VGY3"/>
<dbReference type="RefSeq" id="XP_041407130.1">
    <property type="nucleotide sequence ID" value="XM_041551196.1"/>
</dbReference>
<feature type="region of interest" description="Disordered" evidence="1">
    <location>
        <begin position="281"/>
        <end position="301"/>
    </location>
</feature>
<name>A0A8H2VGY3_9SACH</name>
<dbReference type="InterPro" id="IPR021036">
    <property type="entry name" value="Ribosomal_mS45"/>
</dbReference>
<protein>
    <submittedName>
        <fullName evidence="2">Similar to Saccharomyces cerevisiae YGR165W MRPS35 Mitochondrial ribosomal protein of the small subunit</fullName>
    </submittedName>
</protein>
<dbReference type="Pfam" id="PF12298">
    <property type="entry name" value="Bot1p"/>
    <property type="match status" value="1"/>
</dbReference>
<dbReference type="GO" id="GO:0032543">
    <property type="term" value="P:mitochondrial translation"/>
    <property type="evidence" value="ECO:0007669"/>
    <property type="project" value="TreeGrafter"/>
</dbReference>
<evidence type="ECO:0000313" key="3">
    <source>
        <dbReference type="Proteomes" id="UP000644660"/>
    </source>
</evidence>
<gene>
    <name evidence="2" type="ORF">KABA2_06S02002</name>
</gene>
<dbReference type="GO" id="GO:0005763">
    <property type="term" value="C:mitochondrial small ribosomal subunit"/>
    <property type="evidence" value="ECO:0007669"/>
    <property type="project" value="TreeGrafter"/>
</dbReference>
<proteinExistence type="predicted"/>
<organism evidence="2 3">
    <name type="scientific">Maudiozyma barnettii</name>
    <dbReference type="NCBI Taxonomy" id="61262"/>
    <lineage>
        <taxon>Eukaryota</taxon>
        <taxon>Fungi</taxon>
        <taxon>Dikarya</taxon>
        <taxon>Ascomycota</taxon>
        <taxon>Saccharomycotina</taxon>
        <taxon>Saccharomycetes</taxon>
        <taxon>Saccharomycetales</taxon>
        <taxon>Saccharomycetaceae</taxon>
        <taxon>Maudiozyma</taxon>
    </lineage>
</organism>
<dbReference type="EMBL" id="CAEFZW010000006">
    <property type="protein sequence ID" value="CAB4255286.1"/>
    <property type="molecule type" value="Genomic_DNA"/>
</dbReference>
<dbReference type="PANTHER" id="PTHR28158">
    <property type="entry name" value="37S RIBOSOMAL PROTEIN S35, MITOCHONDRIAL"/>
    <property type="match status" value="1"/>
</dbReference>
<feature type="region of interest" description="Disordered" evidence="1">
    <location>
        <begin position="117"/>
        <end position="141"/>
    </location>
</feature>
<evidence type="ECO:0000313" key="2">
    <source>
        <dbReference type="EMBL" id="CAB4255286.1"/>
    </source>
</evidence>
<evidence type="ECO:0000256" key="1">
    <source>
        <dbReference type="SAM" id="MobiDB-lite"/>
    </source>
</evidence>
<dbReference type="GeneID" id="64858327"/>
<keyword evidence="2" id="KW-0689">Ribosomal protein</keyword>
<dbReference type="PANTHER" id="PTHR28158:SF1">
    <property type="entry name" value="SMALL RIBOSOMAL SUBUNIT PROTEIN MS45"/>
    <property type="match status" value="1"/>
</dbReference>
<sequence>MLGSTTKGKITGAVTVLQQTRNISKRRIAYPTYPFKRLTRQHPKKHDSNLKYAMRQFLGPKNYKGEYPLNKYNDIPLNHEPNYLDPRGERGVSLRNPLNGKGLQENMRGQLEEISTYDRGNDRGNNRGRMGQFNRNTPKLQPFPLNPYCKTNYMISNDTKLQIYDDIENKGLSSQQVSQKYGLKIPRVEAIVRLLKVENKWENKNMISPALQKMSSTLYRMLPLFQPDIVNTRENLSEIPVPPKTLKSRFVTIAESEPFGPIDAANVLELEPAMKTLERLSTEGEHSAGHTNTSKNEQEHKIKTKVVLAELRKGDRSRLKFKDVRAEKVAYRYGSVLRDNKKDRAIGFNELGHMVYM</sequence>
<accession>A0A8H2VGY3</accession>